<dbReference type="Gene3D" id="3.40.1170.10">
    <property type="entry name" value="DNA repair protein MutS, domain I"/>
    <property type="match status" value="1"/>
</dbReference>
<comment type="function">
    <text evidence="8 9">This protein is involved in the repair of mismatches in DNA. It is possible that it carries out the mismatch recognition step. This protein has a weak ATPase activity.</text>
</comment>
<dbReference type="InterPro" id="IPR007860">
    <property type="entry name" value="DNA_mmatch_repair_MutS_con_dom"/>
</dbReference>
<evidence type="ECO:0000256" key="2">
    <source>
        <dbReference type="ARBA" id="ARBA00021982"/>
    </source>
</evidence>
<dbReference type="Pfam" id="PF05188">
    <property type="entry name" value="MutS_II"/>
    <property type="match status" value="1"/>
</dbReference>
<dbReference type="Gene3D" id="3.40.50.300">
    <property type="entry name" value="P-loop containing nucleotide triphosphate hydrolases"/>
    <property type="match status" value="1"/>
</dbReference>
<evidence type="ECO:0000256" key="4">
    <source>
        <dbReference type="ARBA" id="ARBA00022763"/>
    </source>
</evidence>
<dbReference type="GO" id="GO:0030983">
    <property type="term" value="F:mismatched DNA binding"/>
    <property type="evidence" value="ECO:0007669"/>
    <property type="project" value="InterPro"/>
</dbReference>
<proteinExistence type="inferred from homology"/>
<dbReference type="GO" id="GO:0005524">
    <property type="term" value="F:ATP binding"/>
    <property type="evidence" value="ECO:0007669"/>
    <property type="project" value="UniProtKB-UniRule"/>
</dbReference>
<dbReference type="PIRSF" id="PIRSF037677">
    <property type="entry name" value="DNA_mis_repair_Msh6"/>
    <property type="match status" value="1"/>
</dbReference>
<evidence type="ECO:0000256" key="1">
    <source>
        <dbReference type="ARBA" id="ARBA00006271"/>
    </source>
</evidence>
<dbReference type="SUPFAM" id="SSF53150">
    <property type="entry name" value="DNA repair protein MutS, domain II"/>
    <property type="match status" value="1"/>
</dbReference>
<comment type="caution">
    <text evidence="12">The sequence shown here is derived from an EMBL/GenBank/DDBJ whole genome shotgun (WGS) entry which is preliminary data.</text>
</comment>
<dbReference type="Pfam" id="PF01624">
    <property type="entry name" value="MutS_I"/>
    <property type="match status" value="1"/>
</dbReference>
<reference evidence="12" key="1">
    <citation type="submission" date="2020-10" db="EMBL/GenBank/DDBJ databases">
        <authorList>
            <person name="Gilroy R."/>
        </authorList>
    </citation>
    <scope>NUCLEOTIDE SEQUENCE</scope>
    <source>
        <strain evidence="12">10532</strain>
    </source>
</reference>
<dbReference type="EMBL" id="JADIMM010000037">
    <property type="protein sequence ID" value="MBO8457183.1"/>
    <property type="molecule type" value="Genomic_DNA"/>
</dbReference>
<dbReference type="PANTHER" id="PTHR11361:SF34">
    <property type="entry name" value="DNA MISMATCH REPAIR PROTEIN MSH1, MITOCHONDRIAL"/>
    <property type="match status" value="1"/>
</dbReference>
<dbReference type="InterPro" id="IPR017261">
    <property type="entry name" value="DNA_mismatch_repair_MutS/MSH"/>
</dbReference>
<dbReference type="GO" id="GO:0003684">
    <property type="term" value="F:damaged DNA binding"/>
    <property type="evidence" value="ECO:0007669"/>
    <property type="project" value="UniProtKB-UniRule"/>
</dbReference>
<evidence type="ECO:0000256" key="9">
    <source>
        <dbReference type="HAMAP-Rule" id="MF_00096"/>
    </source>
</evidence>
<feature type="domain" description="DNA mismatch repair proteins mutS family" evidence="11">
    <location>
        <begin position="690"/>
        <end position="706"/>
    </location>
</feature>
<feature type="binding site" evidence="9">
    <location>
        <begin position="616"/>
        <end position="623"/>
    </location>
    <ligand>
        <name>ATP</name>
        <dbReference type="ChEBI" id="CHEBI:30616"/>
    </ligand>
</feature>
<dbReference type="Pfam" id="PF05192">
    <property type="entry name" value="MutS_III"/>
    <property type="match status" value="1"/>
</dbReference>
<dbReference type="FunFam" id="3.40.50.300:FF:000870">
    <property type="entry name" value="MutS protein homolog 4"/>
    <property type="match status" value="1"/>
</dbReference>
<dbReference type="HAMAP" id="MF_00096">
    <property type="entry name" value="MutS"/>
    <property type="match status" value="1"/>
</dbReference>
<dbReference type="InterPro" id="IPR036678">
    <property type="entry name" value="MutS_con_dom_sf"/>
</dbReference>
<gene>
    <name evidence="9 12" type="primary">mutS</name>
    <name evidence="12" type="ORF">IAA81_03010</name>
</gene>
<dbReference type="InterPro" id="IPR016151">
    <property type="entry name" value="DNA_mismatch_repair_MutS_N"/>
</dbReference>
<dbReference type="InterPro" id="IPR027417">
    <property type="entry name" value="P-loop_NTPase"/>
</dbReference>
<dbReference type="Pfam" id="PF05190">
    <property type="entry name" value="MutS_IV"/>
    <property type="match status" value="1"/>
</dbReference>
<dbReference type="Proteomes" id="UP000823638">
    <property type="component" value="Unassembled WGS sequence"/>
</dbReference>
<dbReference type="InterPro" id="IPR045076">
    <property type="entry name" value="MutS"/>
</dbReference>
<dbReference type="CDD" id="cd03284">
    <property type="entry name" value="ABC_MutS1"/>
    <property type="match status" value="1"/>
</dbReference>
<dbReference type="GO" id="GO:0006298">
    <property type="term" value="P:mismatch repair"/>
    <property type="evidence" value="ECO:0007669"/>
    <property type="project" value="UniProtKB-UniRule"/>
</dbReference>
<dbReference type="PROSITE" id="PS00486">
    <property type="entry name" value="DNA_MISMATCH_REPAIR_2"/>
    <property type="match status" value="1"/>
</dbReference>
<accession>A0A9D9HP59</accession>
<dbReference type="InterPro" id="IPR007861">
    <property type="entry name" value="DNA_mismatch_repair_MutS_clamp"/>
</dbReference>
<evidence type="ECO:0000256" key="6">
    <source>
        <dbReference type="ARBA" id="ARBA00023125"/>
    </source>
</evidence>
<comment type="similarity">
    <text evidence="1 9 10">Belongs to the DNA mismatch repair MutS family.</text>
</comment>
<dbReference type="NCBIfam" id="NF003810">
    <property type="entry name" value="PRK05399.1"/>
    <property type="match status" value="1"/>
</dbReference>
<dbReference type="Gene3D" id="1.10.1420.10">
    <property type="match status" value="2"/>
</dbReference>
<keyword evidence="7 9" id="KW-0234">DNA repair</keyword>
<evidence type="ECO:0000259" key="11">
    <source>
        <dbReference type="PROSITE" id="PS00486"/>
    </source>
</evidence>
<organism evidence="12 13">
    <name type="scientific">Candidatus Gallitreponema excrementavium</name>
    <dbReference type="NCBI Taxonomy" id="2840840"/>
    <lineage>
        <taxon>Bacteria</taxon>
        <taxon>Pseudomonadati</taxon>
        <taxon>Spirochaetota</taxon>
        <taxon>Spirochaetia</taxon>
        <taxon>Spirochaetales</taxon>
        <taxon>Candidatus Gallitreponema</taxon>
    </lineage>
</organism>
<dbReference type="InterPro" id="IPR007696">
    <property type="entry name" value="DNA_mismatch_repair_MutS_core"/>
</dbReference>
<protein>
    <recommendedName>
        <fullName evidence="2 9">DNA mismatch repair protein MutS</fullName>
    </recommendedName>
</protein>
<evidence type="ECO:0000256" key="10">
    <source>
        <dbReference type="RuleBase" id="RU003756"/>
    </source>
</evidence>
<dbReference type="SMART" id="SM00533">
    <property type="entry name" value="MUTSd"/>
    <property type="match status" value="1"/>
</dbReference>
<dbReference type="AlphaFoldDB" id="A0A9D9HP59"/>
<evidence type="ECO:0000313" key="13">
    <source>
        <dbReference type="Proteomes" id="UP000823638"/>
    </source>
</evidence>
<keyword evidence="5 9" id="KW-0067">ATP-binding</keyword>
<sequence length="858" mass="95713">MFVQYNKIKRDYPDTVLFYRLGDFYEMFDDDAVEVGRLLNLTMTSRVGHPMCGVPYHAAAAYISRLLKFGKKIAVCEQVSMPVQGKGLAERKVVEVITPGTAVDEEYLDENSNNYLAAFCGSRDTGFGFAYIDVTTGEFRGTFFPEAQVEERFKKEMGRVMPAELLIQNSLAMEESFVQDVISLYPAMVVNNYPDWSFEYHSAEKKLLEQFGTVSLKAFGIASPGPVVPAAGVLVDYLVSTTKHKIPHVDGIKIYGEDEYAAIDDSTRKNLELITNLRDGTSAYTLYETLNSTKTSMGARLLRTSIVHPLKDKSELEKRLDKVEVLSLGKNYPVLQEIRKELSVILDIQRLASRCAMDKAHGKDLTALRQSLEGVINLQKLVFSLDGKWEIFTEKELETLAEISLMIKNGIKDEPSILLTEGSLIREGWSEDLDRLHKIKENSRQVLEEYLNTEKTNSGINNLKIRYNKIIGYFLEVSKGNLGNVPPHFIRRQSLVNGDRFTTDRLIQLETEINSASEKIVELEKELFLEIRGKVKAVVPLLLHVAREVASVDVFQSFANQAVINNWHRPVLTDDRVIHIRAGRHPTVEAHLPKGEFIPNDLDMNPGDCTFAMITGPNMAGKSTYLRQCALIILMAQIGSFVPCDSASISIVDRIFCRVGASDNLARGESTFLMEMNETANILRNATKDSFVIMDEVGRGTSTQDGLSLAWAISEYLLEVVKANTLFATHYHELAALENPKLKKFCLSVLEKDGSVVFLKKVVSGAASSSYGIHVAKLAGIPPAVIKRATEVMNSLDVCREVHPEGSISKTISREQSATELFSPGELVLDSILSQDIENTTPLKALELLAGWKKQLTQ</sequence>
<evidence type="ECO:0000256" key="3">
    <source>
        <dbReference type="ARBA" id="ARBA00022741"/>
    </source>
</evidence>
<reference evidence="12" key="2">
    <citation type="journal article" date="2021" name="PeerJ">
        <title>Extensive microbial diversity within the chicken gut microbiome revealed by metagenomics and culture.</title>
        <authorList>
            <person name="Gilroy R."/>
            <person name="Ravi A."/>
            <person name="Getino M."/>
            <person name="Pursley I."/>
            <person name="Horton D.L."/>
            <person name="Alikhan N.F."/>
            <person name="Baker D."/>
            <person name="Gharbi K."/>
            <person name="Hall N."/>
            <person name="Watson M."/>
            <person name="Adriaenssens E.M."/>
            <person name="Foster-Nyarko E."/>
            <person name="Jarju S."/>
            <person name="Secka A."/>
            <person name="Antonio M."/>
            <person name="Oren A."/>
            <person name="Chaudhuri R.R."/>
            <person name="La Ragione R."/>
            <person name="Hildebrand F."/>
            <person name="Pallen M.J."/>
        </authorList>
    </citation>
    <scope>NUCLEOTIDE SEQUENCE</scope>
    <source>
        <strain evidence="12">10532</strain>
    </source>
</reference>
<dbReference type="PANTHER" id="PTHR11361">
    <property type="entry name" value="DNA MISMATCH REPAIR PROTEIN MUTS FAMILY MEMBER"/>
    <property type="match status" value="1"/>
</dbReference>
<dbReference type="GO" id="GO:0140664">
    <property type="term" value="F:ATP-dependent DNA damage sensor activity"/>
    <property type="evidence" value="ECO:0007669"/>
    <property type="project" value="InterPro"/>
</dbReference>
<dbReference type="SUPFAM" id="SSF48334">
    <property type="entry name" value="DNA repair protein MutS, domain III"/>
    <property type="match status" value="1"/>
</dbReference>
<keyword evidence="3 9" id="KW-0547">Nucleotide-binding</keyword>
<evidence type="ECO:0000313" key="12">
    <source>
        <dbReference type="EMBL" id="MBO8457183.1"/>
    </source>
</evidence>
<dbReference type="Pfam" id="PF00488">
    <property type="entry name" value="MutS_V"/>
    <property type="match status" value="1"/>
</dbReference>
<evidence type="ECO:0000256" key="8">
    <source>
        <dbReference type="ARBA" id="ARBA00024647"/>
    </source>
</evidence>
<dbReference type="SUPFAM" id="SSF52540">
    <property type="entry name" value="P-loop containing nucleoside triphosphate hydrolases"/>
    <property type="match status" value="1"/>
</dbReference>
<dbReference type="SMART" id="SM00534">
    <property type="entry name" value="MUTSac"/>
    <property type="match status" value="1"/>
</dbReference>
<dbReference type="InterPro" id="IPR007695">
    <property type="entry name" value="DNA_mismatch_repair_MutS-lik_N"/>
</dbReference>
<name>A0A9D9HP59_9SPIR</name>
<dbReference type="InterPro" id="IPR000432">
    <property type="entry name" value="DNA_mismatch_repair_MutS_C"/>
</dbReference>
<evidence type="ECO:0000256" key="7">
    <source>
        <dbReference type="ARBA" id="ARBA00023204"/>
    </source>
</evidence>
<dbReference type="Gene3D" id="3.30.420.110">
    <property type="entry name" value="MutS, connector domain"/>
    <property type="match status" value="1"/>
</dbReference>
<keyword evidence="4 9" id="KW-0227">DNA damage</keyword>
<dbReference type="NCBIfam" id="TIGR01070">
    <property type="entry name" value="mutS1"/>
    <property type="match status" value="1"/>
</dbReference>
<dbReference type="InterPro" id="IPR005748">
    <property type="entry name" value="DNA_mismatch_repair_MutS"/>
</dbReference>
<dbReference type="SUPFAM" id="SSF55271">
    <property type="entry name" value="DNA repair protein MutS, domain I"/>
    <property type="match status" value="1"/>
</dbReference>
<evidence type="ECO:0000256" key="5">
    <source>
        <dbReference type="ARBA" id="ARBA00022840"/>
    </source>
</evidence>
<keyword evidence="6 9" id="KW-0238">DNA-binding</keyword>
<dbReference type="InterPro" id="IPR036187">
    <property type="entry name" value="DNA_mismatch_repair_MutS_sf"/>
</dbReference>
<dbReference type="GO" id="GO:0005829">
    <property type="term" value="C:cytosol"/>
    <property type="evidence" value="ECO:0007669"/>
    <property type="project" value="TreeGrafter"/>
</dbReference>